<evidence type="ECO:0000256" key="3">
    <source>
        <dbReference type="ARBA" id="ARBA00022833"/>
    </source>
</evidence>
<dbReference type="PANTHER" id="PTHR33337">
    <property type="entry name" value="GFA DOMAIN-CONTAINING PROTEIN"/>
    <property type="match status" value="1"/>
</dbReference>
<dbReference type="SUPFAM" id="SSF51316">
    <property type="entry name" value="Mss4-like"/>
    <property type="match status" value="1"/>
</dbReference>
<name>A0A2N9W0V6_9HYPH</name>
<dbReference type="PANTHER" id="PTHR33337:SF33">
    <property type="entry name" value="CENP-V_GFA DOMAIN-CONTAINING PROTEIN"/>
    <property type="match status" value="1"/>
</dbReference>
<dbReference type="GO" id="GO:0016846">
    <property type="term" value="F:carbon-sulfur lyase activity"/>
    <property type="evidence" value="ECO:0007669"/>
    <property type="project" value="InterPro"/>
</dbReference>
<evidence type="ECO:0000256" key="2">
    <source>
        <dbReference type="ARBA" id="ARBA00022723"/>
    </source>
</evidence>
<organism evidence="6 7">
    <name type="scientific">Phyllobacterium zundukense</name>
    <dbReference type="NCBI Taxonomy" id="1867719"/>
    <lineage>
        <taxon>Bacteria</taxon>
        <taxon>Pseudomonadati</taxon>
        <taxon>Pseudomonadota</taxon>
        <taxon>Alphaproteobacteria</taxon>
        <taxon>Hyphomicrobiales</taxon>
        <taxon>Phyllobacteriaceae</taxon>
        <taxon>Phyllobacterium</taxon>
    </lineage>
</organism>
<evidence type="ECO:0000256" key="1">
    <source>
        <dbReference type="ARBA" id="ARBA00005495"/>
    </source>
</evidence>
<comment type="caution">
    <text evidence="6">The sequence shown here is derived from an EMBL/GenBank/DDBJ whole genome shotgun (WGS) entry which is preliminary data.</text>
</comment>
<comment type="similarity">
    <text evidence="1">Belongs to the Gfa family.</text>
</comment>
<dbReference type="Gene3D" id="3.90.1590.10">
    <property type="entry name" value="glutathione-dependent formaldehyde- activating enzyme (gfa)"/>
    <property type="match status" value="1"/>
</dbReference>
<dbReference type="InterPro" id="IPR006913">
    <property type="entry name" value="CENP-V/GFA"/>
</dbReference>
<dbReference type="AlphaFoldDB" id="A0A2N9W0V6"/>
<keyword evidence="2" id="KW-0479">Metal-binding</keyword>
<dbReference type="OrthoDB" id="9807246at2"/>
<proteinExistence type="inferred from homology"/>
<evidence type="ECO:0000313" key="7">
    <source>
        <dbReference type="Proteomes" id="UP000232163"/>
    </source>
</evidence>
<dbReference type="KEGG" id="pht:BLM14_01235"/>
<dbReference type="EMBL" id="MZMT01000020">
    <property type="protein sequence ID" value="PIO45374.1"/>
    <property type="molecule type" value="Genomic_DNA"/>
</dbReference>
<sequence length="166" mass="18002">MSQDSQNSNELVGGCACGHVRYRLETAPIVVHGCHCRYCQRMTGSAFAVNAMIEADRLTLIGDGEPQGVQTPSAFPAGQIIYRCPRCFVALWSNHSLLGEAVPIVCVGTLDDASQLPPDVHCFTATKHAWIALPDGIPAYEGDYDSELVWRPEARTRLETALRGGS</sequence>
<accession>A0A2N9W0V6</accession>
<dbReference type="GO" id="GO:0046872">
    <property type="term" value="F:metal ion binding"/>
    <property type="evidence" value="ECO:0007669"/>
    <property type="project" value="UniProtKB-KW"/>
</dbReference>
<feature type="domain" description="CENP-V/GFA" evidence="5">
    <location>
        <begin position="11"/>
        <end position="141"/>
    </location>
</feature>
<dbReference type="Proteomes" id="UP000232163">
    <property type="component" value="Unassembled WGS sequence"/>
</dbReference>
<dbReference type="Pfam" id="PF04828">
    <property type="entry name" value="GFA"/>
    <property type="match status" value="1"/>
</dbReference>
<keyword evidence="3" id="KW-0862">Zinc</keyword>
<gene>
    <name evidence="6" type="ORF">B5P45_07850</name>
</gene>
<reference evidence="6 7" key="1">
    <citation type="journal article" date="2017" name="Int J Environ Stud">
        <title>Does the Miocene-Pliocene relict legume Oxytropis triphylla form nitrogen-fixing nodules with a combination of bacterial strains?</title>
        <authorList>
            <person name="Safronova V."/>
            <person name="Belimov A."/>
            <person name="Sazanova A."/>
            <person name="Kuznetsova I."/>
            <person name="Popova J."/>
            <person name="Andronov E."/>
            <person name="Verkhozina A."/>
            <person name="Tikhonovich I."/>
        </authorList>
    </citation>
    <scope>NUCLEOTIDE SEQUENCE [LARGE SCALE GENOMIC DNA]</scope>
    <source>
        <strain evidence="6 7">Tri-38</strain>
    </source>
</reference>
<keyword evidence="7" id="KW-1185">Reference proteome</keyword>
<dbReference type="RefSeq" id="WP_099997739.1">
    <property type="nucleotide sequence ID" value="NZ_CP017940.1"/>
</dbReference>
<evidence type="ECO:0000313" key="6">
    <source>
        <dbReference type="EMBL" id="PIO45374.1"/>
    </source>
</evidence>
<protein>
    <submittedName>
        <fullName evidence="6">Aldehyde-activating protein</fullName>
    </submittedName>
</protein>
<dbReference type="PROSITE" id="PS51891">
    <property type="entry name" value="CENP_V_GFA"/>
    <property type="match status" value="1"/>
</dbReference>
<evidence type="ECO:0000256" key="4">
    <source>
        <dbReference type="ARBA" id="ARBA00023239"/>
    </source>
</evidence>
<evidence type="ECO:0000259" key="5">
    <source>
        <dbReference type="PROSITE" id="PS51891"/>
    </source>
</evidence>
<keyword evidence="4" id="KW-0456">Lyase</keyword>
<dbReference type="InterPro" id="IPR011057">
    <property type="entry name" value="Mss4-like_sf"/>
</dbReference>